<keyword evidence="5" id="KW-1185">Reference proteome</keyword>
<dbReference type="AlphaFoldDB" id="F2IUQ1"/>
<dbReference type="SUPFAM" id="SSF52058">
    <property type="entry name" value="L domain-like"/>
    <property type="match status" value="1"/>
</dbReference>
<organism evidence="4 5">
    <name type="scientific">Polymorphum gilvum (strain LMG 25793 / CGMCC 1.9160 / SL003B-26A1)</name>
    <dbReference type="NCBI Taxonomy" id="991905"/>
    <lineage>
        <taxon>Bacteria</taxon>
        <taxon>Pseudomonadati</taxon>
        <taxon>Pseudomonadota</taxon>
        <taxon>Alphaproteobacteria</taxon>
        <taxon>Rhodobacterales</taxon>
        <taxon>Paracoccaceae</taxon>
        <taxon>Polymorphum</taxon>
    </lineage>
</organism>
<dbReference type="InterPro" id="IPR044048">
    <property type="entry name" value="Big_12"/>
</dbReference>
<dbReference type="PANTHER" id="PTHR39576">
    <property type="entry name" value="ATTACHING AND EFFACING PROTEIN HOMOLOG-RELATED-RELATED"/>
    <property type="match status" value="1"/>
</dbReference>
<dbReference type="InterPro" id="IPR032675">
    <property type="entry name" value="LRR_dom_sf"/>
</dbReference>
<evidence type="ECO:0000313" key="5">
    <source>
        <dbReference type="Proteomes" id="UP000008130"/>
    </source>
</evidence>
<feature type="domain" description="Bacterial Ig-like" evidence="3">
    <location>
        <begin position="716"/>
        <end position="781"/>
    </location>
</feature>
<dbReference type="InterPro" id="IPR038177">
    <property type="entry name" value="IAT_beta_sf"/>
</dbReference>
<gene>
    <name evidence="4" type="primary">eaeH</name>
    <name evidence="4" type="ordered locus">SL003B_0673</name>
</gene>
<sequence length="1110" mass="115509">MPVSAGGSTAFPGAPFMAADSELSASSGFSTDRLERRPSSALGGVFLDWDRDLRSVGDGVNNRTATRAVRAVAERRLTCLAEDRLATGLAVFEGGDAPMEGDDLLSVFQSHLTRNLAAEGTSTARNLVRRLWVGDGEASDLVTELAFSGVRAAAEAARSTGAASDLHALAHLELDYTLSSSGRPIWSAIAVQPLYETGDSHHSAFAQLGMTREAAASTYNAGLAYRGLTPDRQWLIGPNAFFDYSTQRSHTRFSIGLDAKSERFGLSANRYFRLKDWKDSRFGYEERALSGYDLEISGRLPGAPNVELFARQFLWWRDGETNLTGRQYAVEYSPVPVLRMRLALVDPNDASRYAEAGTQLRYRFGVPLSEQLRVVDAPESSVLDRRYEKVRRENIIRTQERLKAELRGTVTETVGANTIISAGLTFAASVGGTVPVAATIVVADTPGAVLRIRFGSGALLTVGQNSTVEIGVGVITLISGLFQYTSGSVAHVINVPGGTIELLGTDIDARSAAGISTVRVRDGAIRARASAGPIQEATARDMVVLGGGSVSPVAAGTPTFEDHAESVSLRLDWVGTPLTESKVAPYPVAAPAVAATATTVGQTAALALNFSRPVTVSGAPRMTLTINGTPRTADYASGSGSATLLFTYTLLPGDDGASSATITSIDLNGGDILTGTLPAVVTFADTVVDLGSGSPILPSPAAVVSTNAVSPTDVVPIPFTITFNQPMTGDPLTLGELVVVNGTAANLATADNIVYTVEVTPTAQGTVSVQVPANAARNPSGMGHPASNVASVSYATWLPLALNLSAAGATVLRIDTADGSQWEVDWGDGTVELVNSGSNRSHAYAAPFNGSVRVRSTTGAAITRLQSNTAAEPGWAFNVADLPAGLTHLQITVPNTISGDIADLPTGLTHLQVTGSNSLLGNITELPARLTYLNLQGANVSFVGDIAALPAGLTYLNVQGPNTSLSGNVAALPSSLTYLNVTGSNTLSGDVAALPAGLTHLRLFGSTTLGGDLADLPAGVNFMTVMGANTLTMSGTIWAAATSMRQVRINGTVPKPSSFTDNLLIALSSVGTWTNERLIDLQEPGVGARTAASDAAVATLTGLGVTVETH</sequence>
<feature type="domain" description="Inverse autotransporter beta-domain" evidence="2">
    <location>
        <begin position="167"/>
        <end position="394"/>
    </location>
</feature>
<evidence type="ECO:0000259" key="3">
    <source>
        <dbReference type="Pfam" id="PF19078"/>
    </source>
</evidence>
<dbReference type="Pfam" id="PF11924">
    <property type="entry name" value="IAT_beta"/>
    <property type="match status" value="1"/>
</dbReference>
<protein>
    <submittedName>
        <fullName evidence="4">Soluble lytic murein transglycosylase and regulatory protein</fullName>
    </submittedName>
</protein>
<dbReference type="Pfam" id="PF19078">
    <property type="entry name" value="Big_12"/>
    <property type="match status" value="1"/>
</dbReference>
<dbReference type="Gene3D" id="2.40.160.160">
    <property type="entry name" value="Inverse autotransporter, beta-domain"/>
    <property type="match status" value="1"/>
</dbReference>
<comment type="similarity">
    <text evidence="1">Belongs to the intimin/invasin family.</text>
</comment>
<dbReference type="PANTHER" id="PTHR39576:SF2">
    <property type="entry name" value="ATTACHING AND EFFACING PROTEIN HOMOLOG-RELATED"/>
    <property type="match status" value="1"/>
</dbReference>
<evidence type="ECO:0000259" key="2">
    <source>
        <dbReference type="Pfam" id="PF11924"/>
    </source>
</evidence>
<evidence type="ECO:0000256" key="1">
    <source>
        <dbReference type="ARBA" id="ARBA00010116"/>
    </source>
</evidence>
<dbReference type="GO" id="GO:0009279">
    <property type="term" value="C:cell outer membrane"/>
    <property type="evidence" value="ECO:0007669"/>
    <property type="project" value="TreeGrafter"/>
</dbReference>
<accession>F2IUQ1</accession>
<name>F2IUQ1_POLGS</name>
<proteinExistence type="inferred from homology"/>
<evidence type="ECO:0000313" key="4">
    <source>
        <dbReference type="EMBL" id="ADZ69105.1"/>
    </source>
</evidence>
<dbReference type="InterPro" id="IPR051715">
    <property type="entry name" value="Intimin-Invasin_domain"/>
</dbReference>
<reference evidence="4 5" key="1">
    <citation type="journal article" date="2011" name="J. Bacteriol.">
        <title>Complete genome sequence of Polymorphum gilvum SL003B-26A1T, a crude oil-degrading bacterium from oil-polluted saline soil.</title>
        <authorList>
            <person name="Li S.G."/>
            <person name="Tang Y.Q."/>
            <person name="Nie Y."/>
            <person name="Cai M."/>
            <person name="Wu X.L."/>
        </authorList>
    </citation>
    <scope>NUCLEOTIDE SEQUENCE [LARGE SCALE GENOMIC DNA]</scope>
    <source>
        <strain evidence="5">LMG 25793 / CGMCC 1.9160 / SL003B-26A1</strain>
    </source>
</reference>
<dbReference type="InterPro" id="IPR024519">
    <property type="entry name" value="IAT_beta"/>
</dbReference>
<dbReference type="eggNOG" id="COG0768">
    <property type="taxonomic scope" value="Bacteria"/>
</dbReference>
<dbReference type="HOGENOM" id="CLU_281853_0_0_5"/>
<dbReference type="KEGG" id="pgv:SL003B_0673"/>
<dbReference type="STRING" id="991905.SL003B_0673"/>
<dbReference type="EMBL" id="CP002568">
    <property type="protein sequence ID" value="ADZ69105.1"/>
    <property type="molecule type" value="Genomic_DNA"/>
</dbReference>
<dbReference type="Proteomes" id="UP000008130">
    <property type="component" value="Chromosome"/>
</dbReference>
<dbReference type="eggNOG" id="COG4886">
    <property type="taxonomic scope" value="Bacteria"/>
</dbReference>
<dbReference type="Gene3D" id="3.80.10.10">
    <property type="entry name" value="Ribonuclease Inhibitor"/>
    <property type="match status" value="1"/>
</dbReference>